<evidence type="ECO:0000313" key="2">
    <source>
        <dbReference type="Proteomes" id="UP001054945"/>
    </source>
</evidence>
<evidence type="ECO:0000313" key="1">
    <source>
        <dbReference type="EMBL" id="GIY70963.1"/>
    </source>
</evidence>
<protein>
    <submittedName>
        <fullName evidence="1">Uncharacterized protein</fullName>
    </submittedName>
</protein>
<comment type="caution">
    <text evidence="1">The sequence shown here is derived from an EMBL/GenBank/DDBJ whole genome shotgun (WGS) entry which is preliminary data.</text>
</comment>
<dbReference type="Proteomes" id="UP001054945">
    <property type="component" value="Unassembled WGS sequence"/>
</dbReference>
<name>A0AAV4VLQ1_CAEEX</name>
<dbReference type="EMBL" id="BPLR01014738">
    <property type="protein sequence ID" value="GIY70963.1"/>
    <property type="molecule type" value="Genomic_DNA"/>
</dbReference>
<organism evidence="1 2">
    <name type="scientific">Caerostris extrusa</name>
    <name type="common">Bark spider</name>
    <name type="synonym">Caerostris bankana</name>
    <dbReference type="NCBI Taxonomy" id="172846"/>
    <lineage>
        <taxon>Eukaryota</taxon>
        <taxon>Metazoa</taxon>
        <taxon>Ecdysozoa</taxon>
        <taxon>Arthropoda</taxon>
        <taxon>Chelicerata</taxon>
        <taxon>Arachnida</taxon>
        <taxon>Araneae</taxon>
        <taxon>Araneomorphae</taxon>
        <taxon>Entelegynae</taxon>
        <taxon>Araneoidea</taxon>
        <taxon>Araneidae</taxon>
        <taxon>Caerostris</taxon>
    </lineage>
</organism>
<reference evidence="1 2" key="1">
    <citation type="submission" date="2021-06" db="EMBL/GenBank/DDBJ databases">
        <title>Caerostris extrusa draft genome.</title>
        <authorList>
            <person name="Kono N."/>
            <person name="Arakawa K."/>
        </authorList>
    </citation>
    <scope>NUCLEOTIDE SEQUENCE [LARGE SCALE GENOMIC DNA]</scope>
</reference>
<sequence>MITQRSMVVGQNIRSSLLIEGSCFCVTRDNVTHCFLIVSFISVEEGGIARIQTILWLPRYSWLLPVMLWPRARDSRKKKGLSPA</sequence>
<dbReference type="AlphaFoldDB" id="A0AAV4VLQ1"/>
<keyword evidence="2" id="KW-1185">Reference proteome</keyword>
<gene>
    <name evidence="1" type="ORF">CEXT_316391</name>
</gene>
<proteinExistence type="predicted"/>
<accession>A0AAV4VLQ1</accession>